<dbReference type="NCBIfam" id="TIGR00196">
    <property type="entry name" value="yjeF_cterm"/>
    <property type="match status" value="1"/>
</dbReference>
<feature type="binding site" evidence="17">
    <location>
        <position position="251"/>
    </location>
    <ligand>
        <name>(6S)-NADPHX</name>
        <dbReference type="ChEBI" id="CHEBI:64076"/>
    </ligand>
</feature>
<dbReference type="PROSITE" id="PS51385">
    <property type="entry name" value="YJEF_N"/>
    <property type="match status" value="1"/>
</dbReference>
<dbReference type="PROSITE" id="PS51383">
    <property type="entry name" value="YJEF_C_3"/>
    <property type="match status" value="1"/>
</dbReference>
<evidence type="ECO:0000256" key="18">
    <source>
        <dbReference type="HAMAP-Rule" id="MF_01966"/>
    </source>
</evidence>
<evidence type="ECO:0000256" key="13">
    <source>
        <dbReference type="ARBA" id="ARBA00023268"/>
    </source>
</evidence>
<comment type="cofactor">
    <cofactor evidence="17">
        <name>Mg(2+)</name>
        <dbReference type="ChEBI" id="CHEBI:18420"/>
    </cofactor>
</comment>
<dbReference type="Gene3D" id="3.40.50.10260">
    <property type="entry name" value="YjeF N-terminal domain"/>
    <property type="match status" value="1"/>
</dbReference>
<comment type="cofactor">
    <cofactor evidence="18 19">
        <name>K(+)</name>
        <dbReference type="ChEBI" id="CHEBI:29103"/>
    </cofactor>
    <text evidence="18 19">Binds 1 potassium ion per subunit.</text>
</comment>
<comment type="similarity">
    <text evidence="18">Belongs to the NnrE/AIBP family.</text>
</comment>
<dbReference type="Pfam" id="PF03853">
    <property type="entry name" value="YjeF_N"/>
    <property type="match status" value="1"/>
</dbReference>
<dbReference type="HAMAP" id="MF_01965">
    <property type="entry name" value="NADHX_dehydratase"/>
    <property type="match status" value="1"/>
</dbReference>
<comment type="function">
    <text evidence="17">Catalyzes the dehydration of the S-form of NAD(P)HX at the expense of ADP, which is converted to AMP. Together with NAD(P)HX epimerase, which catalyzes the epimerization of the S- and R-forms, the enzyme allows the repair of both epimers of NAD(P)HX, a damaged form of NAD(P)H that is a result of enzymatic or heat-dependent hydration.</text>
</comment>
<dbReference type="GO" id="GO:0046872">
    <property type="term" value="F:metal ion binding"/>
    <property type="evidence" value="ECO:0007669"/>
    <property type="project" value="UniProtKB-UniRule"/>
</dbReference>
<evidence type="ECO:0000256" key="6">
    <source>
        <dbReference type="ARBA" id="ARBA00022741"/>
    </source>
</evidence>
<evidence type="ECO:0000256" key="4">
    <source>
        <dbReference type="ARBA" id="ARBA00009524"/>
    </source>
</evidence>
<dbReference type="RefSeq" id="WP_221288404.1">
    <property type="nucleotide sequence ID" value="NZ_JACHFM010000002.1"/>
</dbReference>
<dbReference type="GO" id="GO:0052856">
    <property type="term" value="F:NAD(P)HX epimerase activity"/>
    <property type="evidence" value="ECO:0007669"/>
    <property type="project" value="UniProtKB-UniRule"/>
</dbReference>
<evidence type="ECO:0000256" key="16">
    <source>
        <dbReference type="ARBA" id="ARBA00049209"/>
    </source>
</evidence>
<comment type="function">
    <text evidence="18">Catalyzes the epimerization of the S- and R-forms of NAD(P)HX, a damaged form of NAD(P)H that is a result of enzymatic or heat-dependent hydration. This is a prerequisite for the S-specific NAD(P)H-hydrate dehydratase to allow the repair of both epimers of NAD(P)HX.</text>
</comment>
<comment type="catalytic activity">
    <reaction evidence="15 17 19">
        <text>(6S)-NADHX + ADP = AMP + phosphate + NADH + H(+)</text>
        <dbReference type="Rhea" id="RHEA:32223"/>
        <dbReference type="ChEBI" id="CHEBI:15378"/>
        <dbReference type="ChEBI" id="CHEBI:43474"/>
        <dbReference type="ChEBI" id="CHEBI:57945"/>
        <dbReference type="ChEBI" id="CHEBI:64074"/>
        <dbReference type="ChEBI" id="CHEBI:456215"/>
        <dbReference type="ChEBI" id="CHEBI:456216"/>
        <dbReference type="EC" id="4.2.1.136"/>
    </reaction>
</comment>
<evidence type="ECO:0000256" key="17">
    <source>
        <dbReference type="HAMAP-Rule" id="MF_01965"/>
    </source>
</evidence>
<sequence>MLELLTTAQMATADHLAIEGGVPGIRLMEKAGAAVARAVTARVPEGRVLVLCGPGNNGGDGFVAARRLRAAGREVIVHLLGDPARVSGDARIAFDRWGGPTHPADLPLPEAAGIVDALFGAGLDRPIEGLAAKIVAAVNASRLPVIAVDVPSGVSGNTGEVMGTAIEAVASVTFFRLKPGHLLCPGRELCGEVTLADIGIPASVLDAIGPRSWRNGRALWAESMRAPGAGSHKYRRGHAVVVSGGLARTGAARLAAGAALRAGAGLVTVASPPDALVVNASHLTAVMLGRMDGPESLGAMLSDGRVTAAALGPGLGLSAAEGTLVDAALAAPVALVLDADALTLWQDAPDALFDAIAAREAPVILTPHEGEFARLFPDLTTGPKPERARAAAARAAATVVLKGADTVIAAPDGRVAINDNAPAWLATAGSGDVLAGIATGFLAQGMPGFEAAAAAVWFHGAAGTEAGPGLTAEDLEPALRTVLRRLWAPAGLVLP</sequence>
<feature type="binding site" evidence="17">
    <location>
        <position position="432"/>
    </location>
    <ligand>
        <name>(6S)-NADPHX</name>
        <dbReference type="ChEBI" id="CHEBI:64076"/>
    </ligand>
</feature>
<keyword evidence="13" id="KW-0511">Multifunctional enzyme</keyword>
<dbReference type="GO" id="GO:0046496">
    <property type="term" value="P:nicotinamide nucleotide metabolic process"/>
    <property type="evidence" value="ECO:0007669"/>
    <property type="project" value="UniProtKB-UniRule"/>
</dbReference>
<feature type="domain" description="YjeF N-terminal" evidence="21">
    <location>
        <begin position="10"/>
        <end position="206"/>
    </location>
</feature>
<comment type="function">
    <text evidence="14 19">Bifunctional enzyme that catalyzes the epimerization of the S- and R-forms of NAD(P)HX and the dehydration of the S-form of NAD(P)HX at the expense of ADP, which is converted to AMP. This allows the repair of both epimers of NAD(P)HX, a damaged form of NAD(P)H that is a result of enzymatic or heat-dependent hydration.</text>
</comment>
<comment type="similarity">
    <text evidence="3 19">In the N-terminal section; belongs to the NnrE/AIBP family.</text>
</comment>
<feature type="binding site" evidence="17">
    <location>
        <position position="431"/>
    </location>
    <ligand>
        <name>AMP</name>
        <dbReference type="ChEBI" id="CHEBI:456215"/>
    </ligand>
</feature>
<evidence type="ECO:0000256" key="10">
    <source>
        <dbReference type="ARBA" id="ARBA00023027"/>
    </source>
</evidence>
<comment type="caution">
    <text evidence="22">The sequence shown here is derived from an EMBL/GenBank/DDBJ whole genome shotgun (WGS) entry which is preliminary data.</text>
</comment>
<comment type="similarity">
    <text evidence="4 19">In the C-terminal section; belongs to the NnrD/CARKD family.</text>
</comment>
<dbReference type="Gene3D" id="3.40.1190.20">
    <property type="match status" value="1"/>
</dbReference>
<evidence type="ECO:0000313" key="23">
    <source>
        <dbReference type="Proteomes" id="UP000549457"/>
    </source>
</evidence>
<feature type="binding site" evidence="18">
    <location>
        <begin position="120"/>
        <end position="126"/>
    </location>
    <ligand>
        <name>(6S)-NADPHX</name>
        <dbReference type="ChEBI" id="CHEBI:64076"/>
    </ligand>
</feature>
<evidence type="ECO:0000313" key="22">
    <source>
        <dbReference type="EMBL" id="MBB5221675.1"/>
    </source>
</evidence>
<feature type="binding site" evidence="18">
    <location>
        <begin position="56"/>
        <end position="60"/>
    </location>
    <ligand>
        <name>(6S)-NADPHX</name>
        <dbReference type="ChEBI" id="CHEBI:64076"/>
    </ligand>
</feature>
<comment type="subunit">
    <text evidence="17">Homotetramer.</text>
</comment>
<keyword evidence="22" id="KW-0418">Kinase</keyword>
<keyword evidence="11 18" id="KW-0413">Isomerase</keyword>
<dbReference type="GO" id="GO:0005524">
    <property type="term" value="F:ATP binding"/>
    <property type="evidence" value="ECO:0007669"/>
    <property type="project" value="UniProtKB-UniRule"/>
</dbReference>
<dbReference type="GO" id="GO:0110051">
    <property type="term" value="P:metabolite repair"/>
    <property type="evidence" value="ECO:0007669"/>
    <property type="project" value="TreeGrafter"/>
</dbReference>
<keyword evidence="22" id="KW-0808">Transferase</keyword>
<keyword evidence="5 18" id="KW-0479">Metal-binding</keyword>
<evidence type="ECO:0000256" key="1">
    <source>
        <dbReference type="ARBA" id="ARBA00000013"/>
    </source>
</evidence>
<dbReference type="InterPro" id="IPR000631">
    <property type="entry name" value="CARKD"/>
</dbReference>
<evidence type="ECO:0000256" key="9">
    <source>
        <dbReference type="ARBA" id="ARBA00022958"/>
    </source>
</evidence>
<dbReference type="Proteomes" id="UP000549457">
    <property type="component" value="Unassembled WGS sequence"/>
</dbReference>
<keyword evidence="23" id="KW-1185">Reference proteome</keyword>
<reference evidence="22 23" key="1">
    <citation type="submission" date="2020-08" db="EMBL/GenBank/DDBJ databases">
        <title>Genomic Encyclopedia of Type Strains, Phase IV (KMG-IV): sequencing the most valuable type-strain genomes for metagenomic binning, comparative biology and taxonomic classification.</title>
        <authorList>
            <person name="Goeker M."/>
        </authorList>
    </citation>
    <scope>NUCLEOTIDE SEQUENCE [LARGE SCALE GENOMIC DNA]</scope>
    <source>
        <strain evidence="22 23">DSM 101730</strain>
    </source>
</reference>
<keyword evidence="12 17" id="KW-0456">Lyase</keyword>
<comment type="caution">
    <text evidence="18">Lacks conserved residue(s) required for the propagation of feature annotation.</text>
</comment>
<evidence type="ECO:0000256" key="15">
    <source>
        <dbReference type="ARBA" id="ARBA00048238"/>
    </source>
</evidence>
<feature type="binding site" evidence="18">
    <location>
        <position position="149"/>
    </location>
    <ligand>
        <name>(6S)-NADPHX</name>
        <dbReference type="ChEBI" id="CHEBI:64076"/>
    </ligand>
</feature>
<evidence type="ECO:0000256" key="8">
    <source>
        <dbReference type="ARBA" id="ARBA00022857"/>
    </source>
</evidence>
<dbReference type="SUPFAM" id="SSF53613">
    <property type="entry name" value="Ribokinase-like"/>
    <property type="match status" value="1"/>
</dbReference>
<feature type="domain" description="YjeF C-terminal" evidence="20">
    <location>
        <begin position="216"/>
        <end position="486"/>
    </location>
</feature>
<evidence type="ECO:0000259" key="20">
    <source>
        <dbReference type="PROSITE" id="PS51383"/>
    </source>
</evidence>
<dbReference type="InterPro" id="IPR004443">
    <property type="entry name" value="YjeF_N_dom"/>
</dbReference>
<dbReference type="EMBL" id="JACHFM010000002">
    <property type="protein sequence ID" value="MBB5221675.1"/>
    <property type="molecule type" value="Genomic_DNA"/>
</dbReference>
<evidence type="ECO:0000256" key="11">
    <source>
        <dbReference type="ARBA" id="ARBA00023235"/>
    </source>
</evidence>
<evidence type="ECO:0000256" key="12">
    <source>
        <dbReference type="ARBA" id="ARBA00023239"/>
    </source>
</evidence>
<dbReference type="CDD" id="cd01171">
    <property type="entry name" value="YXKO-related"/>
    <property type="match status" value="1"/>
</dbReference>
<organism evidence="22 23">
    <name type="scientific">Amaricoccus macauensis</name>
    <dbReference type="NCBI Taxonomy" id="57001"/>
    <lineage>
        <taxon>Bacteria</taxon>
        <taxon>Pseudomonadati</taxon>
        <taxon>Pseudomonadota</taxon>
        <taxon>Alphaproteobacteria</taxon>
        <taxon>Rhodobacterales</taxon>
        <taxon>Paracoccaceae</taxon>
        <taxon>Amaricoccus</taxon>
    </lineage>
</organism>
<evidence type="ECO:0000256" key="5">
    <source>
        <dbReference type="ARBA" id="ARBA00022723"/>
    </source>
</evidence>
<proteinExistence type="inferred from homology"/>
<feature type="binding site" evidence="17">
    <location>
        <position position="368"/>
    </location>
    <ligand>
        <name>(6S)-NADPHX</name>
        <dbReference type="ChEBI" id="CHEBI:64076"/>
    </ligand>
</feature>
<dbReference type="HAMAP" id="MF_01966">
    <property type="entry name" value="NADHX_epimerase"/>
    <property type="match status" value="1"/>
</dbReference>
<dbReference type="SUPFAM" id="SSF64153">
    <property type="entry name" value="YjeF N-terminal domain-like"/>
    <property type="match status" value="1"/>
</dbReference>
<comment type="catalytic activity">
    <reaction evidence="16 17 19">
        <text>(6S)-NADPHX + ADP = AMP + phosphate + NADPH + H(+)</text>
        <dbReference type="Rhea" id="RHEA:32235"/>
        <dbReference type="ChEBI" id="CHEBI:15378"/>
        <dbReference type="ChEBI" id="CHEBI:43474"/>
        <dbReference type="ChEBI" id="CHEBI:57783"/>
        <dbReference type="ChEBI" id="CHEBI:64076"/>
        <dbReference type="ChEBI" id="CHEBI:456215"/>
        <dbReference type="ChEBI" id="CHEBI:456216"/>
        <dbReference type="EC" id="4.2.1.136"/>
    </reaction>
</comment>
<keyword evidence="9 18" id="KW-0630">Potassium</keyword>
<evidence type="ECO:0000256" key="19">
    <source>
        <dbReference type="PIRNR" id="PIRNR017184"/>
    </source>
</evidence>
<evidence type="ECO:0000256" key="7">
    <source>
        <dbReference type="ARBA" id="ARBA00022840"/>
    </source>
</evidence>
<keyword evidence="10 17" id="KW-0520">NAD</keyword>
<feature type="binding site" evidence="17">
    <location>
        <begin position="402"/>
        <end position="406"/>
    </location>
    <ligand>
        <name>AMP</name>
        <dbReference type="ChEBI" id="CHEBI:456215"/>
    </ligand>
</feature>
<evidence type="ECO:0000256" key="2">
    <source>
        <dbReference type="ARBA" id="ARBA00000909"/>
    </source>
</evidence>
<comment type="catalytic activity">
    <reaction evidence="1 18 19">
        <text>(6R)-NADHX = (6S)-NADHX</text>
        <dbReference type="Rhea" id="RHEA:32215"/>
        <dbReference type="ChEBI" id="CHEBI:64074"/>
        <dbReference type="ChEBI" id="CHEBI:64075"/>
        <dbReference type="EC" id="5.1.99.6"/>
    </reaction>
</comment>
<dbReference type="GO" id="GO:0016301">
    <property type="term" value="F:kinase activity"/>
    <property type="evidence" value="ECO:0007669"/>
    <property type="project" value="UniProtKB-KW"/>
</dbReference>
<protein>
    <recommendedName>
        <fullName evidence="19">Bifunctional NAD(P)H-hydrate repair enzyme</fullName>
    </recommendedName>
    <alternativeName>
        <fullName evidence="19">Nicotinamide nucleotide repair protein</fullName>
    </alternativeName>
    <domain>
        <recommendedName>
            <fullName evidence="19">ADP-dependent (S)-NAD(P)H-hydrate dehydratase</fullName>
            <ecNumber evidence="19">4.2.1.136</ecNumber>
        </recommendedName>
        <alternativeName>
            <fullName evidence="19">ADP-dependent NAD(P)HX dehydratase</fullName>
        </alternativeName>
    </domain>
    <domain>
        <recommendedName>
            <fullName evidence="19">NAD(P)H-hydrate epimerase</fullName>
            <ecNumber evidence="19">5.1.99.6</ecNumber>
        </recommendedName>
    </domain>
</protein>
<evidence type="ECO:0000256" key="14">
    <source>
        <dbReference type="ARBA" id="ARBA00025153"/>
    </source>
</evidence>
<dbReference type="EC" id="4.2.1.136" evidence="19"/>
<dbReference type="Pfam" id="PF01256">
    <property type="entry name" value="Carb_kinase"/>
    <property type="match status" value="1"/>
</dbReference>
<keyword evidence="6 17" id="KW-0547">Nucleotide-binding</keyword>
<dbReference type="InterPro" id="IPR029056">
    <property type="entry name" value="Ribokinase-like"/>
</dbReference>
<feature type="binding site" evidence="18">
    <location>
        <position position="57"/>
    </location>
    <ligand>
        <name>K(+)</name>
        <dbReference type="ChEBI" id="CHEBI:29103"/>
    </ligand>
</feature>
<dbReference type="NCBIfam" id="TIGR00197">
    <property type="entry name" value="yjeF_nterm"/>
    <property type="match status" value="1"/>
</dbReference>
<keyword evidence="8 17" id="KW-0521">NADP</keyword>
<gene>
    <name evidence="17" type="primary">nnrD</name>
    <name evidence="18" type="synonym">nnrE</name>
    <name evidence="22" type="ORF">HNP73_001611</name>
</gene>
<dbReference type="PANTHER" id="PTHR12592:SF0">
    <property type="entry name" value="ATP-DEPENDENT (S)-NAD(P)H-HYDRATE DEHYDRATASE"/>
    <property type="match status" value="1"/>
</dbReference>
<dbReference type="AlphaFoldDB" id="A0A840SM43"/>
<dbReference type="PANTHER" id="PTHR12592">
    <property type="entry name" value="ATP-DEPENDENT (S)-NAD(P)H-HYDRATE DEHYDRATASE FAMILY MEMBER"/>
    <property type="match status" value="1"/>
</dbReference>
<dbReference type="InterPro" id="IPR030677">
    <property type="entry name" value="Nnr"/>
</dbReference>
<feature type="binding site" evidence="18">
    <location>
        <position position="152"/>
    </location>
    <ligand>
        <name>K(+)</name>
        <dbReference type="ChEBI" id="CHEBI:29103"/>
    </ligand>
</feature>
<evidence type="ECO:0000259" key="21">
    <source>
        <dbReference type="PROSITE" id="PS51385"/>
    </source>
</evidence>
<dbReference type="EC" id="5.1.99.6" evidence="19"/>
<feature type="binding site" evidence="17">
    <location>
        <position position="314"/>
    </location>
    <ligand>
        <name>(6S)-NADPHX</name>
        <dbReference type="ChEBI" id="CHEBI:64076"/>
    </ligand>
</feature>
<comment type="similarity">
    <text evidence="17">Belongs to the NnrD/CARKD family.</text>
</comment>
<evidence type="ECO:0000256" key="3">
    <source>
        <dbReference type="ARBA" id="ARBA00006001"/>
    </source>
</evidence>
<comment type="catalytic activity">
    <reaction evidence="2 18 19">
        <text>(6R)-NADPHX = (6S)-NADPHX</text>
        <dbReference type="Rhea" id="RHEA:32227"/>
        <dbReference type="ChEBI" id="CHEBI:64076"/>
        <dbReference type="ChEBI" id="CHEBI:64077"/>
        <dbReference type="EC" id="5.1.99.6"/>
    </reaction>
</comment>
<keyword evidence="7 17" id="KW-0067">ATP-binding</keyword>
<feature type="binding site" evidence="18">
    <location>
        <position position="116"/>
    </location>
    <ligand>
        <name>K(+)</name>
        <dbReference type="ChEBI" id="CHEBI:29103"/>
    </ligand>
</feature>
<name>A0A840SM43_9RHOB</name>
<dbReference type="InterPro" id="IPR036652">
    <property type="entry name" value="YjeF_N_dom_sf"/>
</dbReference>
<dbReference type="GO" id="GO:0052855">
    <property type="term" value="F:ADP-dependent NAD(P)H-hydrate dehydratase activity"/>
    <property type="evidence" value="ECO:0007669"/>
    <property type="project" value="UniProtKB-UniRule"/>
</dbReference>
<dbReference type="PIRSF" id="PIRSF017184">
    <property type="entry name" value="Nnr"/>
    <property type="match status" value="1"/>
</dbReference>
<accession>A0A840SM43</accession>